<accession>A0A1E4TAM8</accession>
<proteinExistence type="predicted"/>
<evidence type="ECO:0000313" key="3">
    <source>
        <dbReference type="Proteomes" id="UP000095023"/>
    </source>
</evidence>
<evidence type="ECO:0000256" key="1">
    <source>
        <dbReference type="SAM" id="MobiDB-lite"/>
    </source>
</evidence>
<feature type="region of interest" description="Disordered" evidence="1">
    <location>
        <begin position="90"/>
        <end position="120"/>
    </location>
</feature>
<feature type="region of interest" description="Disordered" evidence="1">
    <location>
        <begin position="451"/>
        <end position="477"/>
    </location>
</feature>
<dbReference type="EMBL" id="KV453843">
    <property type="protein sequence ID" value="ODV88827.1"/>
    <property type="molecule type" value="Genomic_DNA"/>
</dbReference>
<keyword evidence="3" id="KW-1185">Reference proteome</keyword>
<evidence type="ECO:0000313" key="2">
    <source>
        <dbReference type="EMBL" id="ODV88827.1"/>
    </source>
</evidence>
<gene>
    <name evidence="2" type="ORF">CANCADRAFT_57919</name>
</gene>
<protein>
    <submittedName>
        <fullName evidence="2">Uncharacterized protein</fullName>
    </submittedName>
</protein>
<dbReference type="AlphaFoldDB" id="A0A1E4TAM8"/>
<organism evidence="2 3">
    <name type="scientific">Tortispora caseinolytica NRRL Y-17796</name>
    <dbReference type="NCBI Taxonomy" id="767744"/>
    <lineage>
        <taxon>Eukaryota</taxon>
        <taxon>Fungi</taxon>
        <taxon>Dikarya</taxon>
        <taxon>Ascomycota</taxon>
        <taxon>Saccharomycotina</taxon>
        <taxon>Trigonopsidomycetes</taxon>
        <taxon>Trigonopsidales</taxon>
        <taxon>Trigonopsidaceae</taxon>
        <taxon>Tortispora</taxon>
    </lineage>
</organism>
<dbReference type="Proteomes" id="UP000095023">
    <property type="component" value="Unassembled WGS sequence"/>
</dbReference>
<sequence>MASIPQAGPDGYLYAVSLDQKVSRGIPFHQWDPAHSISATLRSQGFTPPDLEAAAKLYVPDTEPVKHVMNQASRQSALYIYEKQKRKKQIQAARDKARGLSRTDSIAESESSDNESAEMNMNKDSIIDLWKIPDIVVSDNSGPVSPPSWEYLLSQMQTSIADIHSCLSHFSSSPSSPSKNLFQLAERAVVVLHDINLAAGNPGLLPPPKYSTVQGPFISLAVRLSRFIGNCFYIASACIEWPLSTPRRYILPRNFARYALIGAPEELTLESDVVSRTKEFIHEARIISGRNARTSSVSTVSSTLSGLSLESQNDVIPVPSLRPIAVANPSAYSGFTGFSGPLWQNFSSVPLNEDLANIVAHHKSLIIGAADFFDESLTTLNAMLSEDEIGQEIIRRATAAFAASSESGLTYQFFFKTFGSHFAALTNFGTVLDSIDLSALIQKPTHSSAANLHSIDPMNSRKGSASTIGSGGSTQEPDFSHITPTLADFLEVRQEYFNSVADLAMASQTVLSGTWFNSTANVPVSYDTGGMPSSIYDPELSHIYEIDNNVLKRGVIARLREMTKEMNTLVSQVELSLQLLLEESKNQAQEIITQRYKSNHQLKGRSDRPEEVSLLFRESNKAAKILGLSVCRSFA</sequence>
<name>A0A1E4TAM8_9ASCO</name>
<reference evidence="3" key="1">
    <citation type="submission" date="2016-02" db="EMBL/GenBank/DDBJ databases">
        <title>Comparative genomics of biotechnologically important yeasts.</title>
        <authorList>
            <consortium name="DOE Joint Genome Institute"/>
            <person name="Riley R."/>
            <person name="Haridas S."/>
            <person name="Wolfe K.H."/>
            <person name="Lopes M.R."/>
            <person name="Hittinger C.T."/>
            <person name="Goker M."/>
            <person name="Salamov A."/>
            <person name="Wisecaver J."/>
            <person name="Long T.M."/>
            <person name="Aerts A.L."/>
            <person name="Barry K."/>
            <person name="Choi C."/>
            <person name="Clum A."/>
            <person name="Coughlan A.Y."/>
            <person name="Deshpande S."/>
            <person name="Douglass A.P."/>
            <person name="Hanson S.J."/>
            <person name="Klenk H.-P."/>
            <person name="Labutti K."/>
            <person name="Lapidus A."/>
            <person name="Lindquist E."/>
            <person name="Lipzen A."/>
            <person name="Meier-Kolthoff J.P."/>
            <person name="Ohm R.A."/>
            <person name="Otillar R.P."/>
            <person name="Pangilinan J."/>
            <person name="Peng Y."/>
            <person name="Rokas A."/>
            <person name="Rosa C.A."/>
            <person name="Scheuner C."/>
            <person name="Sibirny A.A."/>
            <person name="Slot J.C."/>
            <person name="Stielow J.B."/>
            <person name="Sun H."/>
            <person name="Kurtzman C.P."/>
            <person name="Blackwell M."/>
            <person name="Jeffries T.W."/>
            <person name="Grigoriev I.V."/>
        </authorList>
    </citation>
    <scope>NUCLEOTIDE SEQUENCE [LARGE SCALE GENOMIC DNA]</scope>
    <source>
        <strain evidence="3">NRRL Y-17796</strain>
    </source>
</reference>